<dbReference type="CDD" id="cd20035">
    <property type="entry name" value="FH_FOXQ2-like"/>
    <property type="match status" value="1"/>
</dbReference>
<keyword evidence="7" id="KW-1185">Reference proteome</keyword>
<name>A0AAN8PYX7_PATCE</name>
<evidence type="ECO:0000259" key="5">
    <source>
        <dbReference type="PROSITE" id="PS50039"/>
    </source>
</evidence>
<evidence type="ECO:0000256" key="3">
    <source>
        <dbReference type="PROSITE-ProRule" id="PRU00089"/>
    </source>
</evidence>
<dbReference type="Gene3D" id="1.10.10.10">
    <property type="entry name" value="Winged helix-like DNA-binding domain superfamily/Winged helix DNA-binding domain"/>
    <property type="match status" value="1"/>
</dbReference>
<organism evidence="6 7">
    <name type="scientific">Patella caerulea</name>
    <name type="common">Rayed Mediterranean limpet</name>
    <dbReference type="NCBI Taxonomy" id="87958"/>
    <lineage>
        <taxon>Eukaryota</taxon>
        <taxon>Metazoa</taxon>
        <taxon>Spiralia</taxon>
        <taxon>Lophotrochozoa</taxon>
        <taxon>Mollusca</taxon>
        <taxon>Gastropoda</taxon>
        <taxon>Patellogastropoda</taxon>
        <taxon>Patelloidea</taxon>
        <taxon>Patellidae</taxon>
        <taxon>Patella</taxon>
    </lineage>
</organism>
<feature type="region of interest" description="Disordered" evidence="4">
    <location>
        <begin position="124"/>
        <end position="158"/>
    </location>
</feature>
<gene>
    <name evidence="6" type="ORF">SNE40_005055</name>
</gene>
<evidence type="ECO:0000256" key="4">
    <source>
        <dbReference type="SAM" id="MobiDB-lite"/>
    </source>
</evidence>
<dbReference type="PROSITE" id="PS50039">
    <property type="entry name" value="FORK_HEAD_3"/>
    <property type="match status" value="1"/>
</dbReference>
<evidence type="ECO:0000256" key="1">
    <source>
        <dbReference type="ARBA" id="ARBA00023125"/>
    </source>
</evidence>
<feature type="region of interest" description="Disordered" evidence="4">
    <location>
        <begin position="55"/>
        <end position="74"/>
    </location>
</feature>
<feature type="domain" description="Fork-head" evidence="5">
    <location>
        <begin position="161"/>
        <end position="253"/>
    </location>
</feature>
<dbReference type="SMART" id="SM00339">
    <property type="entry name" value="FH"/>
    <property type="match status" value="1"/>
</dbReference>
<dbReference type="GO" id="GO:0030154">
    <property type="term" value="P:cell differentiation"/>
    <property type="evidence" value="ECO:0007669"/>
    <property type="project" value="TreeGrafter"/>
</dbReference>
<keyword evidence="1 3" id="KW-0238">DNA-binding</keyword>
<dbReference type="InterPro" id="IPR050211">
    <property type="entry name" value="FOX_domain-containing"/>
</dbReference>
<dbReference type="InterPro" id="IPR036388">
    <property type="entry name" value="WH-like_DNA-bd_sf"/>
</dbReference>
<comment type="subcellular location">
    <subcellularLocation>
        <location evidence="3">Nucleus</location>
    </subcellularLocation>
</comment>
<dbReference type="Proteomes" id="UP001347796">
    <property type="component" value="Unassembled WGS sequence"/>
</dbReference>
<reference evidence="6 7" key="1">
    <citation type="submission" date="2024-01" db="EMBL/GenBank/DDBJ databases">
        <title>The genome of the rayed Mediterranean limpet Patella caerulea (Linnaeus, 1758).</title>
        <authorList>
            <person name="Anh-Thu Weber A."/>
            <person name="Halstead-Nussloch G."/>
        </authorList>
    </citation>
    <scope>NUCLEOTIDE SEQUENCE [LARGE SCALE GENOMIC DNA]</scope>
    <source>
        <strain evidence="6">AATW-2023a</strain>
        <tissue evidence="6">Whole specimen</tissue>
    </source>
</reference>
<dbReference type="PROSITE" id="PS00658">
    <property type="entry name" value="FORK_HEAD_2"/>
    <property type="match status" value="1"/>
</dbReference>
<dbReference type="InterPro" id="IPR036390">
    <property type="entry name" value="WH_DNA-bd_sf"/>
</dbReference>
<feature type="DNA-binding region" description="Fork-head" evidence="3">
    <location>
        <begin position="161"/>
        <end position="253"/>
    </location>
</feature>
<accession>A0AAN8PYX7</accession>
<evidence type="ECO:0000313" key="6">
    <source>
        <dbReference type="EMBL" id="KAK6188995.1"/>
    </source>
</evidence>
<dbReference type="GO" id="GO:0009653">
    <property type="term" value="P:anatomical structure morphogenesis"/>
    <property type="evidence" value="ECO:0007669"/>
    <property type="project" value="TreeGrafter"/>
</dbReference>
<keyword evidence="2 3" id="KW-0539">Nucleus</keyword>
<dbReference type="EMBL" id="JAZGQO010000003">
    <property type="protein sequence ID" value="KAK6188995.1"/>
    <property type="molecule type" value="Genomic_DNA"/>
</dbReference>
<dbReference type="InterPro" id="IPR047519">
    <property type="entry name" value="FH_FOXQ2-like"/>
</dbReference>
<dbReference type="FunFam" id="1.10.10.10:FF:000135">
    <property type="entry name" value="forkhead box protein G1"/>
    <property type="match status" value="1"/>
</dbReference>
<comment type="caution">
    <text evidence="6">The sequence shown here is derived from an EMBL/GenBank/DDBJ whole genome shotgun (WGS) entry which is preliminary data.</text>
</comment>
<dbReference type="PANTHER" id="PTHR11829">
    <property type="entry name" value="FORKHEAD BOX PROTEIN"/>
    <property type="match status" value="1"/>
</dbReference>
<dbReference type="GO" id="GO:0000978">
    <property type="term" value="F:RNA polymerase II cis-regulatory region sequence-specific DNA binding"/>
    <property type="evidence" value="ECO:0007669"/>
    <property type="project" value="TreeGrafter"/>
</dbReference>
<dbReference type="InterPro" id="IPR001766">
    <property type="entry name" value="Fork_head_dom"/>
</dbReference>
<sequence>MNKFSIEYLTGKLDFKEINGIPTTKTNEVCNVTTIFPEVSYDYKCITSHRSSASSLSLSSMSTPSSPGSLSSLSTETNGMPVFSTKQVCNFNNIFPEVSHDYKSTASYRSSPPLASLSYSSSSVSSTSSSPSSTSSSIPSSPDSLSPSSSLLSSPTTYSEKPAHSYIALISMSILNSPEKKVLLGDIYQYIMDNFPYYNNKEKAWRNSIRHNLSLNECFIKSGRADNGKGNYWSIHPACIEDFSRGDFRRRQARRRARRNTMSEMSKRPMSYQYGMGYVPMTTSTLPFGSPLCYPQSHFTPNPMTQGLGYQAMAALPRAMASSVSYTMSTNPYQSYQSYLPGLQV</sequence>
<dbReference type="GO" id="GO:0005634">
    <property type="term" value="C:nucleus"/>
    <property type="evidence" value="ECO:0007669"/>
    <property type="project" value="UniProtKB-SubCell"/>
</dbReference>
<dbReference type="AlphaFoldDB" id="A0AAN8PYX7"/>
<dbReference type="Pfam" id="PF00250">
    <property type="entry name" value="Forkhead"/>
    <property type="match status" value="1"/>
</dbReference>
<dbReference type="PRINTS" id="PR00053">
    <property type="entry name" value="FORKHEAD"/>
</dbReference>
<dbReference type="GO" id="GO:0000981">
    <property type="term" value="F:DNA-binding transcription factor activity, RNA polymerase II-specific"/>
    <property type="evidence" value="ECO:0007669"/>
    <property type="project" value="TreeGrafter"/>
</dbReference>
<dbReference type="SUPFAM" id="SSF46785">
    <property type="entry name" value="Winged helix' DNA-binding domain"/>
    <property type="match status" value="1"/>
</dbReference>
<protein>
    <recommendedName>
        <fullName evidence="5">Fork-head domain-containing protein</fullName>
    </recommendedName>
</protein>
<dbReference type="InterPro" id="IPR030456">
    <property type="entry name" value="TF_fork_head_CS_2"/>
</dbReference>
<proteinExistence type="predicted"/>
<evidence type="ECO:0000313" key="7">
    <source>
        <dbReference type="Proteomes" id="UP001347796"/>
    </source>
</evidence>
<dbReference type="PANTHER" id="PTHR11829:SF142">
    <property type="entry name" value="FORK-HEAD DOMAIN-CONTAINING PROTEIN"/>
    <property type="match status" value="1"/>
</dbReference>
<evidence type="ECO:0000256" key="2">
    <source>
        <dbReference type="ARBA" id="ARBA00023242"/>
    </source>
</evidence>